<dbReference type="SUPFAM" id="SSF88946">
    <property type="entry name" value="Sigma2 domain of RNA polymerase sigma factors"/>
    <property type="match status" value="1"/>
</dbReference>
<name>A0A1I0ADD7_9FIRM</name>
<dbReference type="Gene3D" id="1.10.1740.10">
    <property type="match status" value="1"/>
</dbReference>
<evidence type="ECO:0000313" key="7">
    <source>
        <dbReference type="EMBL" id="SES92201.1"/>
    </source>
</evidence>
<keyword evidence="8" id="KW-1185">Reference proteome</keyword>
<gene>
    <name evidence="7" type="ORF">SAMN03080614_102020</name>
</gene>
<dbReference type="GO" id="GO:0016987">
    <property type="term" value="F:sigma factor activity"/>
    <property type="evidence" value="ECO:0007669"/>
    <property type="project" value="UniProtKB-KW"/>
</dbReference>
<evidence type="ECO:0000259" key="6">
    <source>
        <dbReference type="Pfam" id="PF08281"/>
    </source>
</evidence>
<dbReference type="InterPro" id="IPR036388">
    <property type="entry name" value="WH-like_DNA-bd_sf"/>
</dbReference>
<dbReference type="GO" id="GO:0003677">
    <property type="term" value="F:DNA binding"/>
    <property type="evidence" value="ECO:0007669"/>
    <property type="project" value="InterPro"/>
</dbReference>
<dbReference type="GO" id="GO:0006352">
    <property type="term" value="P:DNA-templated transcription initiation"/>
    <property type="evidence" value="ECO:0007669"/>
    <property type="project" value="InterPro"/>
</dbReference>
<dbReference type="PANTHER" id="PTHR43133">
    <property type="entry name" value="RNA POLYMERASE ECF-TYPE SIGMA FACTO"/>
    <property type="match status" value="1"/>
</dbReference>
<feature type="domain" description="RNA polymerase sigma-70 region 2" evidence="5">
    <location>
        <begin position="27"/>
        <end position="88"/>
    </location>
</feature>
<dbReference type="Pfam" id="PF04542">
    <property type="entry name" value="Sigma70_r2"/>
    <property type="match status" value="1"/>
</dbReference>
<evidence type="ECO:0000256" key="4">
    <source>
        <dbReference type="ARBA" id="ARBA00023163"/>
    </source>
</evidence>
<dbReference type="SUPFAM" id="SSF88659">
    <property type="entry name" value="Sigma3 and sigma4 domains of RNA polymerase sigma factors"/>
    <property type="match status" value="1"/>
</dbReference>
<protein>
    <submittedName>
        <fullName evidence="7">RNA polymerase, sigma subunit, SigV</fullName>
    </submittedName>
</protein>
<dbReference type="InterPro" id="IPR013324">
    <property type="entry name" value="RNA_pol_sigma_r3/r4-like"/>
</dbReference>
<dbReference type="PANTHER" id="PTHR43133:SF51">
    <property type="entry name" value="RNA POLYMERASE SIGMA FACTOR"/>
    <property type="match status" value="1"/>
</dbReference>
<dbReference type="AlphaFoldDB" id="A0A1I0ADD7"/>
<dbReference type="Pfam" id="PF08281">
    <property type="entry name" value="Sigma70_r4_2"/>
    <property type="match status" value="1"/>
</dbReference>
<comment type="similarity">
    <text evidence="1">Belongs to the sigma-70 factor family. ECF subfamily.</text>
</comment>
<keyword evidence="3" id="KW-0731">Sigma factor</keyword>
<evidence type="ECO:0000313" key="8">
    <source>
        <dbReference type="Proteomes" id="UP000243819"/>
    </source>
</evidence>
<dbReference type="InterPro" id="IPR013249">
    <property type="entry name" value="RNA_pol_sigma70_r4_t2"/>
</dbReference>
<proteinExistence type="inferred from homology"/>
<dbReference type="Proteomes" id="UP000243819">
    <property type="component" value="Unassembled WGS sequence"/>
</dbReference>
<dbReference type="CDD" id="cd06171">
    <property type="entry name" value="Sigma70_r4"/>
    <property type="match status" value="1"/>
</dbReference>
<sequence>MDVIVLVNKAKKGDERAFAQLIEWKKDKIYKIAFSYVKNKEDALDIVSEAVCKAYISIGTVKKSEYFYTWLTRIVINTAINFSKKKERESFFDENYHIEKEGEDLSIEDNIVDNLDLYNAIDQLKEPYKSVIILKYFEDFTINQVAEILEKPVGTIKTHLNKALNILRSNFREVQKVD</sequence>
<reference evidence="8" key="1">
    <citation type="submission" date="2016-10" db="EMBL/GenBank/DDBJ databases">
        <authorList>
            <person name="Varghese N."/>
            <person name="Submissions S."/>
        </authorList>
    </citation>
    <scope>NUCLEOTIDE SEQUENCE [LARGE SCALE GENOMIC DNA]</scope>
    <source>
        <strain evidence="8">DSM 13577</strain>
    </source>
</reference>
<dbReference type="InterPro" id="IPR014300">
    <property type="entry name" value="RNA_pol_sigma-V"/>
</dbReference>
<dbReference type="STRING" id="1120990.SAMN03080614_102020"/>
<organism evidence="7 8">
    <name type="scientific">Anaerobranca gottschalkii DSM 13577</name>
    <dbReference type="NCBI Taxonomy" id="1120990"/>
    <lineage>
        <taxon>Bacteria</taxon>
        <taxon>Bacillati</taxon>
        <taxon>Bacillota</taxon>
        <taxon>Clostridia</taxon>
        <taxon>Eubacteriales</taxon>
        <taxon>Proteinivoracaceae</taxon>
        <taxon>Anaerobranca</taxon>
    </lineage>
</organism>
<feature type="domain" description="RNA polymerase sigma factor 70 region 4 type 2" evidence="6">
    <location>
        <begin position="116"/>
        <end position="164"/>
    </location>
</feature>
<dbReference type="NCBIfam" id="TIGR02954">
    <property type="entry name" value="Sig70_famx3"/>
    <property type="match status" value="1"/>
</dbReference>
<evidence type="ECO:0000256" key="2">
    <source>
        <dbReference type="ARBA" id="ARBA00023015"/>
    </source>
</evidence>
<dbReference type="OrthoDB" id="9784984at2"/>
<keyword evidence="2" id="KW-0805">Transcription regulation</keyword>
<dbReference type="EMBL" id="FOIF01000020">
    <property type="protein sequence ID" value="SES92201.1"/>
    <property type="molecule type" value="Genomic_DNA"/>
</dbReference>
<dbReference type="InterPro" id="IPR007627">
    <property type="entry name" value="RNA_pol_sigma70_r2"/>
</dbReference>
<evidence type="ECO:0000256" key="3">
    <source>
        <dbReference type="ARBA" id="ARBA00023082"/>
    </source>
</evidence>
<dbReference type="InterPro" id="IPR013325">
    <property type="entry name" value="RNA_pol_sigma_r2"/>
</dbReference>
<accession>A0A1I0ADD7</accession>
<dbReference type="InterPro" id="IPR039425">
    <property type="entry name" value="RNA_pol_sigma-70-like"/>
</dbReference>
<evidence type="ECO:0000259" key="5">
    <source>
        <dbReference type="Pfam" id="PF04542"/>
    </source>
</evidence>
<evidence type="ECO:0000256" key="1">
    <source>
        <dbReference type="ARBA" id="ARBA00010641"/>
    </source>
</evidence>
<dbReference type="InterPro" id="IPR014284">
    <property type="entry name" value="RNA_pol_sigma-70_dom"/>
</dbReference>
<keyword evidence="4" id="KW-0804">Transcription</keyword>
<dbReference type="Gene3D" id="1.10.10.10">
    <property type="entry name" value="Winged helix-like DNA-binding domain superfamily/Winged helix DNA-binding domain"/>
    <property type="match status" value="1"/>
</dbReference>
<dbReference type="RefSeq" id="WP_091350491.1">
    <property type="nucleotide sequence ID" value="NZ_FOIF01000020.1"/>
</dbReference>
<dbReference type="NCBIfam" id="TIGR02937">
    <property type="entry name" value="sigma70-ECF"/>
    <property type="match status" value="1"/>
</dbReference>